<evidence type="ECO:0000313" key="11">
    <source>
        <dbReference type="EMBL" id="SFQ38887.1"/>
    </source>
</evidence>
<evidence type="ECO:0000256" key="8">
    <source>
        <dbReference type="PIRNR" id="PIRNR006630"/>
    </source>
</evidence>
<protein>
    <recommendedName>
        <fullName evidence="7 8">Glutamine-dependent NAD(+) synthetase</fullName>
        <ecNumber evidence="7 8">6.3.5.1</ecNumber>
    </recommendedName>
    <alternativeName>
        <fullName evidence="7 8">NAD(+) synthase [glutamine-hydrolyzing]</fullName>
    </alternativeName>
</protein>
<organism evidence="11 12">
    <name type="scientific">Caldicoprobacter faecalis</name>
    <dbReference type="NCBI Taxonomy" id="937334"/>
    <lineage>
        <taxon>Bacteria</taxon>
        <taxon>Bacillati</taxon>
        <taxon>Bacillota</taxon>
        <taxon>Clostridia</taxon>
        <taxon>Caldicoprobacterales</taxon>
        <taxon>Caldicoprobacteraceae</taxon>
        <taxon>Caldicoprobacter</taxon>
    </lineage>
</organism>
<dbReference type="FunFam" id="3.40.50.620:FF:000106">
    <property type="entry name" value="Glutamine-dependent NAD(+) synthetase"/>
    <property type="match status" value="1"/>
</dbReference>
<dbReference type="InterPro" id="IPR014445">
    <property type="entry name" value="Gln-dep_NAD_synthase"/>
</dbReference>
<dbReference type="RefSeq" id="WP_092282721.1">
    <property type="nucleotide sequence ID" value="NZ_FOXR01000036.1"/>
</dbReference>
<dbReference type="InterPro" id="IPR036526">
    <property type="entry name" value="C-N_Hydrolase_sf"/>
</dbReference>
<name>A0A1I5Y4K2_9FIRM</name>
<evidence type="ECO:0000259" key="10">
    <source>
        <dbReference type="PROSITE" id="PS50263"/>
    </source>
</evidence>
<dbReference type="InterPro" id="IPR014729">
    <property type="entry name" value="Rossmann-like_a/b/a_fold"/>
</dbReference>
<dbReference type="CDD" id="cd07570">
    <property type="entry name" value="GAT_Gln-NAD-synth"/>
    <property type="match status" value="1"/>
</dbReference>
<comment type="pathway">
    <text evidence="1 7 8">Cofactor biosynthesis; NAD(+) biosynthesis; NAD(+) from deamido-NAD(+) (L-Gln route): step 1/1.</text>
</comment>
<comment type="similarity">
    <text evidence="2 7 8">In the C-terminal section; belongs to the NAD synthetase family.</text>
</comment>
<dbReference type="STRING" id="937334.SAMN05444406_1365"/>
<feature type="active site" description="Proton acceptor; for glutaminase activity" evidence="7">
    <location>
        <position position="41"/>
    </location>
</feature>
<evidence type="ECO:0000256" key="2">
    <source>
        <dbReference type="ARBA" id="ARBA00007145"/>
    </source>
</evidence>
<keyword evidence="12" id="KW-1185">Reference proteome</keyword>
<dbReference type="Gene3D" id="3.60.110.10">
    <property type="entry name" value="Carbon-nitrogen hydrolase"/>
    <property type="match status" value="1"/>
</dbReference>
<dbReference type="GO" id="GO:0009435">
    <property type="term" value="P:NAD+ biosynthetic process"/>
    <property type="evidence" value="ECO:0007669"/>
    <property type="project" value="UniProtKB-UniRule"/>
</dbReference>
<dbReference type="EC" id="6.3.5.1" evidence="7 8"/>
<dbReference type="PANTHER" id="PTHR23090">
    <property type="entry name" value="NH 3 /GLUTAMINE-DEPENDENT NAD + SYNTHETASE"/>
    <property type="match status" value="1"/>
</dbReference>
<dbReference type="NCBIfam" id="TIGR00552">
    <property type="entry name" value="nadE"/>
    <property type="match status" value="1"/>
</dbReference>
<comment type="similarity">
    <text evidence="9">Belongs to the NAD synthetase family.</text>
</comment>
<dbReference type="Pfam" id="PF02540">
    <property type="entry name" value="NAD_synthase"/>
    <property type="match status" value="1"/>
</dbReference>
<proteinExistence type="inferred from homology"/>
<reference evidence="11 12" key="1">
    <citation type="submission" date="2016-10" db="EMBL/GenBank/DDBJ databases">
        <authorList>
            <person name="de Groot N.N."/>
        </authorList>
    </citation>
    <scope>NUCLEOTIDE SEQUENCE [LARGE SCALE GENOMIC DNA]</scope>
    <source>
        <strain evidence="11 12">DSM 20678</strain>
    </source>
</reference>
<dbReference type="OrthoDB" id="9803818at2"/>
<gene>
    <name evidence="7" type="primary">nadE</name>
    <name evidence="11" type="ORF">SAMN05444406_1365</name>
</gene>
<dbReference type="InterPro" id="IPR022310">
    <property type="entry name" value="NAD/GMP_synthase"/>
</dbReference>
<feature type="active site" description="For glutaminase activity" evidence="7">
    <location>
        <position position="109"/>
    </location>
</feature>
<dbReference type="UniPathway" id="UPA00253">
    <property type="reaction ID" value="UER00334"/>
</dbReference>
<comment type="function">
    <text evidence="7">Catalyzes the ATP-dependent amidation of deamido-NAD to form NAD. Uses L-glutamine as a nitrogen source.</text>
</comment>
<evidence type="ECO:0000256" key="3">
    <source>
        <dbReference type="ARBA" id="ARBA00022598"/>
    </source>
</evidence>
<dbReference type="CDD" id="cd00553">
    <property type="entry name" value="NAD_synthase"/>
    <property type="match status" value="1"/>
</dbReference>
<dbReference type="GO" id="GO:0008795">
    <property type="term" value="F:NAD+ synthase activity"/>
    <property type="evidence" value="ECO:0007669"/>
    <property type="project" value="UniProtKB-UniRule"/>
</dbReference>
<sequence length="524" mass="58002">MRIALVQLNPVVGDLKGNASKIIEFIKSARSLNCDLVVFPELSLIGYPPQGLLKLKDFTRDCQAALRQVVEHTDGIGVLLGTALQDDKKGLYSAALLIENRQVVGYTAKRKLKVLGAFDEACYFEPFCGTDSLAFREYKLAVTVGDDVWGDAEYRGVDLIINISASPYCYGQFKWHNDILVRVAKKIGAPLVYVNQVGGNDDLVFAGTSRVFDEKGQCMVQAQPFVEEMVVFDLGGVHCPLPCLQEDISWLYKALVLGVRDYFSKNGFKKAVLGLSGGVDSALVACIMADALGRENVLGVYMPSRYSSEHSRQDAQTLAENLGIQYRVIPIEDIFKEYLKVFNGSPSPVGDVAEENVQARIRGNLLMFIANREGRVLVSTSNRSETSVGYTTIYGDMCGGLAPIADIPKTVVYDVCSYVNRDQEVIPHNTLIKPPSAELRPNQKDQDSLPPYDVLDAVLSMYIDEGLSADEIVARGYDRLVVCNILNMVQRSEYKRRQAPLAIRVFSPIEKAGRNPVVHGYRWE</sequence>
<dbReference type="PIRSF" id="PIRSF006630">
    <property type="entry name" value="NADS_GAT"/>
    <property type="match status" value="1"/>
</dbReference>
<feature type="binding site" evidence="7">
    <location>
        <position position="385"/>
    </location>
    <ligand>
        <name>deamido-NAD(+)</name>
        <dbReference type="ChEBI" id="CHEBI:58437"/>
        <note>ligand shared between two neighboring subunits</note>
    </ligand>
</feature>
<dbReference type="Pfam" id="PF00795">
    <property type="entry name" value="CN_hydrolase"/>
    <property type="match status" value="1"/>
</dbReference>
<accession>A0A1I5Y4K2</accession>
<evidence type="ECO:0000256" key="4">
    <source>
        <dbReference type="ARBA" id="ARBA00022741"/>
    </source>
</evidence>
<feature type="binding site" evidence="7">
    <location>
        <position position="166"/>
    </location>
    <ligand>
        <name>L-glutamine</name>
        <dbReference type="ChEBI" id="CHEBI:58359"/>
    </ligand>
</feature>
<evidence type="ECO:0000256" key="6">
    <source>
        <dbReference type="ARBA" id="ARBA00023027"/>
    </source>
</evidence>
<dbReference type="GO" id="GO:0005737">
    <property type="term" value="C:cytoplasm"/>
    <property type="evidence" value="ECO:0007669"/>
    <property type="project" value="InterPro"/>
</dbReference>
<dbReference type="Gene3D" id="3.40.50.620">
    <property type="entry name" value="HUPs"/>
    <property type="match status" value="1"/>
</dbReference>
<dbReference type="SUPFAM" id="SSF56317">
    <property type="entry name" value="Carbon-nitrogen hydrolase"/>
    <property type="match status" value="1"/>
</dbReference>
<feature type="binding site" evidence="7">
    <location>
        <begin position="274"/>
        <end position="281"/>
    </location>
    <ligand>
        <name>ATP</name>
        <dbReference type="ChEBI" id="CHEBI:30616"/>
    </ligand>
</feature>
<dbReference type="AlphaFoldDB" id="A0A1I5Y4K2"/>
<keyword evidence="6 7" id="KW-0520">NAD</keyword>
<comment type="catalytic activity">
    <reaction evidence="7 8">
        <text>deamido-NAD(+) + L-glutamine + ATP + H2O = L-glutamate + AMP + diphosphate + NAD(+) + H(+)</text>
        <dbReference type="Rhea" id="RHEA:24384"/>
        <dbReference type="ChEBI" id="CHEBI:15377"/>
        <dbReference type="ChEBI" id="CHEBI:15378"/>
        <dbReference type="ChEBI" id="CHEBI:29985"/>
        <dbReference type="ChEBI" id="CHEBI:30616"/>
        <dbReference type="ChEBI" id="CHEBI:33019"/>
        <dbReference type="ChEBI" id="CHEBI:57540"/>
        <dbReference type="ChEBI" id="CHEBI:58359"/>
        <dbReference type="ChEBI" id="CHEBI:58437"/>
        <dbReference type="ChEBI" id="CHEBI:456215"/>
        <dbReference type="EC" id="6.3.5.1"/>
    </reaction>
</comment>
<dbReference type="GO" id="GO:0004359">
    <property type="term" value="F:glutaminase activity"/>
    <property type="evidence" value="ECO:0007669"/>
    <property type="project" value="InterPro"/>
</dbReference>
<dbReference type="GO" id="GO:0005524">
    <property type="term" value="F:ATP binding"/>
    <property type="evidence" value="ECO:0007669"/>
    <property type="project" value="UniProtKB-UniRule"/>
</dbReference>
<feature type="binding site" evidence="7">
    <location>
        <position position="380"/>
    </location>
    <ligand>
        <name>ATP</name>
        <dbReference type="ChEBI" id="CHEBI:30616"/>
    </ligand>
</feature>
<keyword evidence="3 7" id="KW-0436">Ligase</keyword>
<dbReference type="InterPro" id="IPR003694">
    <property type="entry name" value="NAD_synthase"/>
</dbReference>
<evidence type="ECO:0000256" key="1">
    <source>
        <dbReference type="ARBA" id="ARBA00005188"/>
    </source>
</evidence>
<dbReference type="EMBL" id="FOXR01000036">
    <property type="protein sequence ID" value="SFQ38887.1"/>
    <property type="molecule type" value="Genomic_DNA"/>
</dbReference>
<evidence type="ECO:0000256" key="9">
    <source>
        <dbReference type="RuleBase" id="RU003811"/>
    </source>
</evidence>
<feature type="binding site" evidence="7">
    <location>
        <position position="495"/>
    </location>
    <ligand>
        <name>deamido-NAD(+)</name>
        <dbReference type="ChEBI" id="CHEBI:58437"/>
        <note>ligand shared between two neighboring subunits</note>
    </ligand>
</feature>
<dbReference type="SUPFAM" id="SSF52402">
    <property type="entry name" value="Adenine nucleotide alpha hydrolases-like"/>
    <property type="match status" value="1"/>
</dbReference>
<evidence type="ECO:0000256" key="5">
    <source>
        <dbReference type="ARBA" id="ARBA00022840"/>
    </source>
</evidence>
<feature type="domain" description="CN hydrolase" evidence="10">
    <location>
        <begin position="1"/>
        <end position="236"/>
    </location>
</feature>
<comment type="caution">
    <text evidence="7">Lacks conserved residue(s) required for the propagation of feature annotation.</text>
</comment>
<dbReference type="InterPro" id="IPR003010">
    <property type="entry name" value="C-N_Hydrolase"/>
</dbReference>
<dbReference type="HAMAP" id="MF_02090">
    <property type="entry name" value="NadE_glutamine_dep"/>
    <property type="match status" value="1"/>
</dbReference>
<keyword evidence="5 7" id="KW-0067">ATP-binding</keyword>
<dbReference type="NCBIfam" id="NF010588">
    <property type="entry name" value="PRK13981.1"/>
    <property type="match status" value="1"/>
</dbReference>
<keyword evidence="4 7" id="KW-0547">Nucleotide-binding</keyword>
<evidence type="ECO:0000313" key="12">
    <source>
        <dbReference type="Proteomes" id="UP000198577"/>
    </source>
</evidence>
<evidence type="ECO:0000256" key="7">
    <source>
        <dbReference type="HAMAP-Rule" id="MF_02090"/>
    </source>
</evidence>
<feature type="binding site" evidence="7">
    <location>
        <position position="356"/>
    </location>
    <ligand>
        <name>deamido-NAD(+)</name>
        <dbReference type="ChEBI" id="CHEBI:58437"/>
        <note>ligand shared between two neighboring subunits</note>
    </ligand>
</feature>
<dbReference type="PANTHER" id="PTHR23090:SF9">
    <property type="entry name" value="GLUTAMINE-DEPENDENT NAD(+) SYNTHETASE"/>
    <property type="match status" value="1"/>
</dbReference>
<dbReference type="GO" id="GO:0003952">
    <property type="term" value="F:NAD+ synthase (glutamine-hydrolyzing) activity"/>
    <property type="evidence" value="ECO:0007669"/>
    <property type="project" value="UniProtKB-UniRule"/>
</dbReference>
<dbReference type="Proteomes" id="UP000198577">
    <property type="component" value="Unassembled WGS sequence"/>
</dbReference>
<dbReference type="PROSITE" id="PS50263">
    <property type="entry name" value="CN_HYDROLASE"/>
    <property type="match status" value="1"/>
</dbReference>